<keyword evidence="3" id="KW-1185">Reference proteome</keyword>
<dbReference type="Gene3D" id="3.20.20.150">
    <property type="entry name" value="Divalent-metal-dependent TIM barrel enzymes"/>
    <property type="match status" value="1"/>
</dbReference>
<dbReference type="InterPro" id="IPR036237">
    <property type="entry name" value="Xyl_isomerase-like_sf"/>
</dbReference>
<dbReference type="EMBL" id="CAKMMW010000004">
    <property type="protein sequence ID" value="CAH1202084.1"/>
    <property type="molecule type" value="Genomic_DNA"/>
</dbReference>
<accession>A0ABM9C3B7</accession>
<name>A0ABM9C3B7_9BACL</name>
<evidence type="ECO:0000313" key="2">
    <source>
        <dbReference type="EMBL" id="CAH1202084.1"/>
    </source>
</evidence>
<dbReference type="InterPro" id="IPR050312">
    <property type="entry name" value="IolE/XylAMocC-like"/>
</dbReference>
<evidence type="ECO:0000259" key="1">
    <source>
        <dbReference type="Pfam" id="PF01261"/>
    </source>
</evidence>
<reference evidence="2" key="1">
    <citation type="submission" date="2022-01" db="EMBL/GenBank/DDBJ databases">
        <authorList>
            <person name="Criscuolo A."/>
        </authorList>
    </citation>
    <scope>NUCLEOTIDE SEQUENCE</scope>
    <source>
        <strain evidence="2">CIP111891</strain>
    </source>
</reference>
<feature type="domain" description="Xylose isomerase-like TIM barrel" evidence="1">
    <location>
        <begin position="24"/>
        <end position="230"/>
    </location>
</feature>
<dbReference type="Pfam" id="PF01261">
    <property type="entry name" value="AP_endonuc_2"/>
    <property type="match status" value="1"/>
</dbReference>
<dbReference type="Proteomes" id="UP000838821">
    <property type="component" value="Unassembled WGS sequence"/>
</dbReference>
<evidence type="ECO:0000313" key="3">
    <source>
        <dbReference type="Proteomes" id="UP000838821"/>
    </source>
</evidence>
<sequence>MILPGIVSVTFRERSAIEILEVSSHCGLKAIEWSENAHVGPGDEVEAHNLYTRTIDSGMQVAAYGSYFRLLANQQPEQVFRESLIAAKALHAPLIRIWAGTVPSSAATPDYYARIAKEAKLIAEMAADEGIKLALEWHRGTLTDTNHSSMQLLDEADHPNLYCLWQPTPELSIKERCEGLHELAARKKLLNLHTYYWEGDIRRPFAEGIHEWSQYLAQIDSHEDRYMLMEFVMGNTFEQFRTDAAALKQLLNHLS</sequence>
<gene>
    <name evidence="2" type="ORF">PAECIP111891_01925</name>
</gene>
<proteinExistence type="predicted"/>
<dbReference type="RefSeq" id="WP_236286620.1">
    <property type="nucleotide sequence ID" value="NZ_CAKMMW010000004.1"/>
</dbReference>
<organism evidence="2 3">
    <name type="scientific">Paenibacillus allorhizoplanae</name>
    <dbReference type="NCBI Taxonomy" id="2905648"/>
    <lineage>
        <taxon>Bacteria</taxon>
        <taxon>Bacillati</taxon>
        <taxon>Bacillota</taxon>
        <taxon>Bacilli</taxon>
        <taxon>Bacillales</taxon>
        <taxon>Paenibacillaceae</taxon>
        <taxon>Paenibacillus</taxon>
    </lineage>
</organism>
<dbReference type="InterPro" id="IPR013022">
    <property type="entry name" value="Xyl_isomerase-like_TIM-brl"/>
</dbReference>
<dbReference type="PANTHER" id="PTHR12110">
    <property type="entry name" value="HYDROXYPYRUVATE ISOMERASE"/>
    <property type="match status" value="1"/>
</dbReference>
<dbReference type="PANTHER" id="PTHR12110:SF41">
    <property type="entry name" value="INOSOSE DEHYDRATASE"/>
    <property type="match status" value="1"/>
</dbReference>
<comment type="caution">
    <text evidence="2">The sequence shown here is derived from an EMBL/GenBank/DDBJ whole genome shotgun (WGS) entry which is preliminary data.</text>
</comment>
<protein>
    <recommendedName>
        <fullName evidence="1">Xylose isomerase-like TIM barrel domain-containing protein</fullName>
    </recommendedName>
</protein>
<dbReference type="SUPFAM" id="SSF51658">
    <property type="entry name" value="Xylose isomerase-like"/>
    <property type="match status" value="1"/>
</dbReference>